<accession>A0A182AY21</accession>
<name>A0A182AY21_9GEMI</name>
<proteinExistence type="inferred from homology"/>
<evidence type="ECO:0000256" key="4">
    <source>
        <dbReference type="ARBA" id="ARBA00025955"/>
    </source>
</evidence>
<dbReference type="EMBL" id="KT454813">
    <property type="protein sequence ID" value="ALO02537.1"/>
    <property type="molecule type" value="Genomic_DNA"/>
</dbReference>
<evidence type="ECO:0000256" key="1">
    <source>
        <dbReference type="ARBA" id="ARBA00009424"/>
    </source>
</evidence>
<comment type="function">
    <text evidence="3">Increases viral DNA accumulation. Enhances infectivity and symptom expression.</text>
</comment>
<comment type="subunit">
    <text evidence="4 5">Homooligomer. Interacts with the replication-associated protein (REP). Interacts with host proliferating cell nuclear antigen (PCNA). Interacts with host retinoblastoma-related protein 1 (RBR1), and may thereby deregulate the host cell cycle. Oligomerization and interaction with PCNA are necessary for optimal replication enhancement.</text>
</comment>
<reference evidence="6" key="1">
    <citation type="journal article" date="2016" name="New Dis. Rep.">
        <title>First report of Soybean chlorotic blotch virus and West African Asystasia virus 1 infecting cassava and a wild cassava relative in Cameroon and Togo.</title>
        <authorList>
            <person name="Leke W.N."/>
            <person name="Mignouna D.B."/>
            <person name="Brown J.K."/>
            <person name="Fondong V.N."/>
        </authorList>
    </citation>
    <scope>NUCLEOTIDE SEQUENCE</scope>
    <source>
        <strain evidence="6">Togo-Cassava-45-14</strain>
    </source>
</reference>
<evidence type="ECO:0000256" key="2">
    <source>
        <dbReference type="ARBA" id="ARBA00022581"/>
    </source>
</evidence>
<evidence type="ECO:0000256" key="5">
    <source>
        <dbReference type="RuleBase" id="RU363029"/>
    </source>
</evidence>
<comment type="similarity">
    <text evidence="1 5">Belongs to the geminiviridae replication enhancer protein family.</text>
</comment>
<dbReference type="Pfam" id="PF01407">
    <property type="entry name" value="Gemini_AL3"/>
    <property type="match status" value="1"/>
</dbReference>
<keyword evidence="2 5" id="KW-0945">Host-virus interaction</keyword>
<organism evidence="6">
    <name type="scientific">Soybean chlorotic blotch virus</name>
    <dbReference type="NCBI Taxonomy" id="761702"/>
    <lineage>
        <taxon>Viruses</taxon>
        <taxon>Monodnaviria</taxon>
        <taxon>Shotokuvirae</taxon>
        <taxon>Cressdnaviricota</taxon>
        <taxon>Repensiviricetes</taxon>
        <taxon>Geplafuvirales</taxon>
        <taxon>Geminiviridae</taxon>
        <taxon>Begomovirus</taxon>
        <taxon>Begomovirus glycinepallidi</taxon>
    </lineage>
</organism>
<dbReference type="GO" id="GO:0016032">
    <property type="term" value="P:viral process"/>
    <property type="evidence" value="ECO:0007669"/>
    <property type="project" value="InterPro"/>
</dbReference>
<sequence length="137" mass="15881">MDLRTGEPITAVQAGNGVYIWTVPNPLHFKVMQHHMEIPGLPYNIIKLRVQFNHNLRKALGLHKCWITLTILTRLTRSTNPSGIFLRVFKTQVLRYLDSIHVISINGVIRAINHCLYDVLIGTEEVRTKYEIKFNLY</sequence>
<evidence type="ECO:0000313" key="6">
    <source>
        <dbReference type="EMBL" id="ALO02537.1"/>
    </source>
</evidence>
<dbReference type="PRINTS" id="PR00231">
    <property type="entry name" value="GEMCOATAL3"/>
</dbReference>
<dbReference type="InterPro" id="IPR000657">
    <property type="entry name" value="Gemini_AL3"/>
</dbReference>
<protein>
    <recommendedName>
        <fullName evidence="5">Replication enhancer</fullName>
        <shortName evidence="5">REn</shortName>
    </recommendedName>
</protein>
<evidence type="ECO:0000256" key="3">
    <source>
        <dbReference type="ARBA" id="ARBA00025603"/>
    </source>
</evidence>